<evidence type="ECO:0000313" key="3">
    <source>
        <dbReference type="Proteomes" id="UP001243846"/>
    </source>
</evidence>
<feature type="region of interest" description="Disordered" evidence="1">
    <location>
        <begin position="1"/>
        <end position="32"/>
    </location>
</feature>
<proteinExistence type="predicted"/>
<keyword evidence="3" id="KW-1185">Reference proteome</keyword>
<reference evidence="3" key="1">
    <citation type="journal article" date="2019" name="Int. J. Syst. Evol. Microbiol.">
        <title>The Global Catalogue of Microorganisms (GCM) 10K type strain sequencing project: providing services to taxonomists for standard genome sequencing and annotation.</title>
        <authorList>
            <consortium name="The Broad Institute Genomics Platform"/>
            <consortium name="The Broad Institute Genome Sequencing Center for Infectious Disease"/>
            <person name="Wu L."/>
            <person name="Ma J."/>
        </authorList>
    </citation>
    <scope>NUCLEOTIDE SEQUENCE [LARGE SCALE GENOMIC DNA]</scope>
    <source>
        <strain evidence="3">CECT 8482</strain>
    </source>
</reference>
<accession>A0ABT8DFR8</accession>
<organism evidence="2 3">
    <name type="scientific">Paracoccus cavernae</name>
    <dbReference type="NCBI Taxonomy" id="1571207"/>
    <lineage>
        <taxon>Bacteria</taxon>
        <taxon>Pseudomonadati</taxon>
        <taxon>Pseudomonadota</taxon>
        <taxon>Alphaproteobacteria</taxon>
        <taxon>Rhodobacterales</taxon>
        <taxon>Paracoccaceae</taxon>
        <taxon>Paracoccus</taxon>
    </lineage>
</organism>
<gene>
    <name evidence="2" type="ORF">QWZ10_23255</name>
</gene>
<dbReference type="EMBL" id="JAUFRC010000003">
    <property type="protein sequence ID" value="MDN3713962.1"/>
    <property type="molecule type" value="Genomic_DNA"/>
</dbReference>
<evidence type="ECO:0000313" key="2">
    <source>
        <dbReference type="EMBL" id="MDN3713962.1"/>
    </source>
</evidence>
<evidence type="ECO:0000256" key="1">
    <source>
        <dbReference type="SAM" id="MobiDB-lite"/>
    </source>
</evidence>
<dbReference type="Proteomes" id="UP001243846">
    <property type="component" value="Unassembled WGS sequence"/>
</dbReference>
<name>A0ABT8DFR8_9RHOB</name>
<protein>
    <submittedName>
        <fullName evidence="2">Uncharacterized protein</fullName>
    </submittedName>
</protein>
<sequence>MSRAGARGFGHSAERIIQQAEPRLEGQHPPAGAIDHRADTLGAKRKARIWRVYPVVRQRGQLAPVILADHIHIDAGMKRAGHGELRGAKPVGVSSFTPV</sequence>
<comment type="caution">
    <text evidence="2">The sequence shown here is derived from an EMBL/GenBank/DDBJ whole genome shotgun (WGS) entry which is preliminary data.</text>
</comment>